<sequence length="565" mass="63172">MPPAALSPLSHSPRRQFHPSPLAIQTPKYHSPFSQYQPSATDRPSLKREGIATLESTRQRMSFVSGNSVILLQNSHPDVPNVPFHDEDDDEKALTLGRAAWIVFSSIVIGAVFLSVMILFKGNGIIFLTSYLLPIINYEMSWYSHAIIQTLLRPFQIYYDMDAVATATAEDKSKTTVAQTWGGRVGASDKAMGLVISTLVMFLCAGVTAVLQLYGNLGLSSMALYMVLPYVATTTFVAVGCAMFTPSPMDGCILLLQQIAFSVAAFNSFFSYKEAVHGGVRQITLVDGGYSIAIVLVPIVIFRIVRSTEVVRTGLVLLLDLFCVQYVTSTLMLLATIVDNFLAQDQVLVDFPQHRMLALVSCFLTLWVTDLVTQLLIRRPKWAIVACGIIASIIATVVLKYAIAPPKVELCQWYHIVFIVLGSCLCHVGKSFVAFFRLLAGNARLSRWLVRLQYLLLLGVFVMLYERVAWVETFSTTVDDSIRMVTQMWVRIDNTSYQAFDQNQSEYQFLYQVRTLMEMVHASYTPAKMDAMFVRNTHHFLFDVGTCVVQSIQENVTGMQCFSMF</sequence>
<feature type="transmembrane region" description="Helical" evidence="2">
    <location>
        <begin position="415"/>
        <end position="436"/>
    </location>
</feature>
<keyword evidence="2" id="KW-0812">Transmembrane</keyword>
<feature type="transmembrane region" description="Helical" evidence="2">
    <location>
        <begin position="252"/>
        <end position="270"/>
    </location>
</feature>
<evidence type="ECO:0008006" key="5">
    <source>
        <dbReference type="Google" id="ProtNLM"/>
    </source>
</evidence>
<keyword evidence="2" id="KW-1133">Transmembrane helix</keyword>
<proteinExistence type="predicted"/>
<feature type="compositionally biased region" description="Low complexity" evidence="1">
    <location>
        <begin position="1"/>
        <end position="11"/>
    </location>
</feature>
<dbReference type="Proteomes" id="UP000481153">
    <property type="component" value="Unassembled WGS sequence"/>
</dbReference>
<evidence type="ECO:0000313" key="3">
    <source>
        <dbReference type="EMBL" id="KAF0740256.1"/>
    </source>
</evidence>
<dbReference type="EMBL" id="VJMJ01000053">
    <property type="protein sequence ID" value="KAF0740256.1"/>
    <property type="molecule type" value="Genomic_DNA"/>
</dbReference>
<feature type="region of interest" description="Disordered" evidence="1">
    <location>
        <begin position="1"/>
        <end position="46"/>
    </location>
</feature>
<protein>
    <recommendedName>
        <fullName evidence="5">Transmembrane protein</fullName>
    </recommendedName>
</protein>
<dbReference type="VEuPathDB" id="FungiDB:AeMF1_016752"/>
<organism evidence="3 4">
    <name type="scientific">Aphanomyces euteiches</name>
    <dbReference type="NCBI Taxonomy" id="100861"/>
    <lineage>
        <taxon>Eukaryota</taxon>
        <taxon>Sar</taxon>
        <taxon>Stramenopiles</taxon>
        <taxon>Oomycota</taxon>
        <taxon>Saprolegniomycetes</taxon>
        <taxon>Saprolegniales</taxon>
        <taxon>Verrucalvaceae</taxon>
        <taxon>Aphanomyces</taxon>
    </lineage>
</organism>
<keyword evidence="4" id="KW-1185">Reference proteome</keyword>
<feature type="transmembrane region" description="Helical" evidence="2">
    <location>
        <begin position="382"/>
        <end position="403"/>
    </location>
</feature>
<feature type="compositionally biased region" description="Polar residues" evidence="1">
    <location>
        <begin position="32"/>
        <end position="42"/>
    </location>
</feature>
<feature type="transmembrane region" description="Helical" evidence="2">
    <location>
        <begin position="314"/>
        <end position="337"/>
    </location>
</feature>
<evidence type="ECO:0000256" key="2">
    <source>
        <dbReference type="SAM" id="Phobius"/>
    </source>
</evidence>
<gene>
    <name evidence="3" type="ORF">Ae201684_004258</name>
</gene>
<feature type="transmembrane region" description="Helical" evidence="2">
    <location>
        <begin position="191"/>
        <end position="211"/>
    </location>
</feature>
<name>A0A6G0XJ13_9STRA</name>
<comment type="caution">
    <text evidence="3">The sequence shown here is derived from an EMBL/GenBank/DDBJ whole genome shotgun (WGS) entry which is preliminary data.</text>
</comment>
<keyword evidence="2" id="KW-0472">Membrane</keyword>
<feature type="transmembrane region" description="Helical" evidence="2">
    <location>
        <begin position="357"/>
        <end position="377"/>
    </location>
</feature>
<feature type="transmembrane region" description="Helical" evidence="2">
    <location>
        <begin position="282"/>
        <end position="302"/>
    </location>
</feature>
<reference evidence="3 4" key="1">
    <citation type="submission" date="2019-07" db="EMBL/GenBank/DDBJ databases">
        <title>Genomics analysis of Aphanomyces spp. identifies a new class of oomycete effector associated with host adaptation.</title>
        <authorList>
            <person name="Gaulin E."/>
        </authorList>
    </citation>
    <scope>NUCLEOTIDE SEQUENCE [LARGE SCALE GENOMIC DNA]</scope>
    <source>
        <strain evidence="3 4">ATCC 201684</strain>
    </source>
</reference>
<accession>A0A6G0XJ13</accession>
<feature type="transmembrane region" description="Helical" evidence="2">
    <location>
        <begin position="448"/>
        <end position="465"/>
    </location>
</feature>
<feature type="transmembrane region" description="Helical" evidence="2">
    <location>
        <begin position="223"/>
        <end position="245"/>
    </location>
</feature>
<evidence type="ECO:0000256" key="1">
    <source>
        <dbReference type="SAM" id="MobiDB-lite"/>
    </source>
</evidence>
<feature type="transmembrane region" description="Helical" evidence="2">
    <location>
        <begin position="99"/>
        <end position="120"/>
    </location>
</feature>
<evidence type="ECO:0000313" key="4">
    <source>
        <dbReference type="Proteomes" id="UP000481153"/>
    </source>
</evidence>
<dbReference type="AlphaFoldDB" id="A0A6G0XJ13"/>